<dbReference type="GO" id="GO:0016853">
    <property type="term" value="F:isomerase activity"/>
    <property type="evidence" value="ECO:0007669"/>
    <property type="project" value="UniProtKB-KW"/>
</dbReference>
<dbReference type="PANTHER" id="PTHR43489:SF7">
    <property type="entry name" value="3-DEHYDRO-D-GULOSIDE 4-EPIMERASE-RELATED"/>
    <property type="match status" value="1"/>
</dbReference>
<proteinExistence type="predicted"/>
<keyword evidence="1 3" id="KW-0413">Isomerase</keyword>
<gene>
    <name evidence="3" type="ORF">EJP82_21875</name>
</gene>
<dbReference type="Pfam" id="PF01261">
    <property type="entry name" value="AP_endonuc_2"/>
    <property type="match status" value="1"/>
</dbReference>
<protein>
    <submittedName>
        <fullName evidence="3">Sugar phosphate isomerase/epimerase</fullName>
    </submittedName>
</protein>
<dbReference type="InterPro" id="IPR050417">
    <property type="entry name" value="Sugar_Epim/Isomerase"/>
</dbReference>
<evidence type="ECO:0000313" key="4">
    <source>
        <dbReference type="Proteomes" id="UP000279446"/>
    </source>
</evidence>
<feature type="domain" description="Xylose isomerase-like TIM barrel" evidence="2">
    <location>
        <begin position="23"/>
        <end position="259"/>
    </location>
</feature>
<reference evidence="3 4" key="1">
    <citation type="submission" date="2018-12" db="EMBL/GenBank/DDBJ databases">
        <authorList>
            <person name="Sun L."/>
            <person name="Chen Z."/>
        </authorList>
    </citation>
    <scope>NUCLEOTIDE SEQUENCE [LARGE SCALE GENOMIC DNA]</scope>
    <source>
        <strain evidence="3 4">DSM 15890</strain>
    </source>
</reference>
<evidence type="ECO:0000259" key="2">
    <source>
        <dbReference type="Pfam" id="PF01261"/>
    </source>
</evidence>
<keyword evidence="4" id="KW-1185">Reference proteome</keyword>
<accession>A0A433Y3T5</accession>
<dbReference type="InterPro" id="IPR036237">
    <property type="entry name" value="Xyl_isomerase-like_sf"/>
</dbReference>
<dbReference type="RefSeq" id="WP_127194188.1">
    <property type="nucleotide sequence ID" value="NZ_RZNY01000024.1"/>
</dbReference>
<sequence length="270" mass="30078">MNLSISNIAWNVEEDNAIRLLLSGLGIQGIEIAPTKIWERPLDYTILEAEKVKTDWASKGIRLVAMQSLLFGQSHLNLFSSDESRREMITYLSGIIDLASKLGISSLVFGSPKNRIAGSLSKREQYDIAVPFFYVLGTLAAKENVTICLEPNPIQYGCDFITNSDDGIELVREVGHPGFRLHLDAGALCLNDEDIPAAIEKSMPYLNHFHISEPYLNLIGTESTPHIEIANTLNMVGYQNWVSIEMKNNLSNNNVEAVEKALLYAMEIYS</sequence>
<dbReference type="EMBL" id="RZNY01000024">
    <property type="protein sequence ID" value="RUT42882.1"/>
    <property type="molecule type" value="Genomic_DNA"/>
</dbReference>
<dbReference type="PANTHER" id="PTHR43489">
    <property type="entry name" value="ISOMERASE"/>
    <property type="match status" value="1"/>
</dbReference>
<dbReference type="AlphaFoldDB" id="A0A433Y3T5"/>
<organism evidence="3 4">
    <name type="scientific">Paenibacillus anaericanus</name>
    <dbReference type="NCBI Taxonomy" id="170367"/>
    <lineage>
        <taxon>Bacteria</taxon>
        <taxon>Bacillati</taxon>
        <taxon>Bacillota</taxon>
        <taxon>Bacilli</taxon>
        <taxon>Bacillales</taxon>
        <taxon>Paenibacillaceae</taxon>
        <taxon>Paenibacillus</taxon>
    </lineage>
</organism>
<name>A0A433Y3T5_9BACL</name>
<dbReference type="SUPFAM" id="SSF51658">
    <property type="entry name" value="Xylose isomerase-like"/>
    <property type="match status" value="1"/>
</dbReference>
<dbReference type="OrthoDB" id="9801426at2"/>
<evidence type="ECO:0000256" key="1">
    <source>
        <dbReference type="ARBA" id="ARBA00023235"/>
    </source>
</evidence>
<dbReference type="Proteomes" id="UP000279446">
    <property type="component" value="Unassembled WGS sequence"/>
</dbReference>
<evidence type="ECO:0000313" key="3">
    <source>
        <dbReference type="EMBL" id="RUT42882.1"/>
    </source>
</evidence>
<dbReference type="InterPro" id="IPR013022">
    <property type="entry name" value="Xyl_isomerase-like_TIM-brl"/>
</dbReference>
<dbReference type="Gene3D" id="3.20.20.150">
    <property type="entry name" value="Divalent-metal-dependent TIM barrel enzymes"/>
    <property type="match status" value="1"/>
</dbReference>
<comment type="caution">
    <text evidence="3">The sequence shown here is derived from an EMBL/GenBank/DDBJ whole genome shotgun (WGS) entry which is preliminary data.</text>
</comment>